<dbReference type="Proteomes" id="UP000282892">
    <property type="component" value="Chromosome"/>
</dbReference>
<dbReference type="EMBL" id="CP022572">
    <property type="protein sequence ID" value="AZU62268.1"/>
    <property type="molecule type" value="Genomic_DNA"/>
</dbReference>
<dbReference type="KEGG" id="nmk:CHR53_13775"/>
<organism evidence="1 2">
    <name type="scientific">Neobacillus mesonae</name>
    <dbReference type="NCBI Taxonomy" id="1193713"/>
    <lineage>
        <taxon>Bacteria</taxon>
        <taxon>Bacillati</taxon>
        <taxon>Bacillota</taxon>
        <taxon>Bacilli</taxon>
        <taxon>Bacillales</taxon>
        <taxon>Bacillaceae</taxon>
        <taxon>Neobacillus</taxon>
    </lineage>
</organism>
<dbReference type="STRING" id="1193713.GCA_001636315_05192"/>
<name>A0A3Q9QU26_9BACI</name>
<proteinExistence type="predicted"/>
<dbReference type="AlphaFoldDB" id="A0A3Q9QU26"/>
<accession>A0A3Q9QU26</accession>
<dbReference type="RefSeq" id="WP_066399139.1">
    <property type="nucleotide sequence ID" value="NZ_CP022572.1"/>
</dbReference>
<protein>
    <submittedName>
        <fullName evidence="1">DUF3896 domain-containing protein</fullName>
    </submittedName>
</protein>
<sequence length="61" mass="7363">MDYREVKDQLEETKLKLMKKAKNPNLSPEEQENIQNSIINFEYIIELTDMNHFERGFESDK</sequence>
<dbReference type="Pfam" id="PF13035">
    <property type="entry name" value="DUF3896"/>
    <property type="match status" value="1"/>
</dbReference>
<evidence type="ECO:0000313" key="1">
    <source>
        <dbReference type="EMBL" id="AZU62268.1"/>
    </source>
</evidence>
<evidence type="ECO:0000313" key="2">
    <source>
        <dbReference type="Proteomes" id="UP000282892"/>
    </source>
</evidence>
<gene>
    <name evidence="1" type="ORF">CHR53_13775</name>
</gene>
<reference evidence="1 2" key="1">
    <citation type="submission" date="2017-07" db="EMBL/GenBank/DDBJ databases">
        <title>The complete genome sequence of Bacillus mesonae strain H20-5, an efficient strain improving plant abiotic stress resistance.</title>
        <authorList>
            <person name="Kim S.Y."/>
            <person name="Song H."/>
            <person name="Sang M.K."/>
            <person name="Weon H.-Y."/>
            <person name="Song J."/>
        </authorList>
    </citation>
    <scope>NUCLEOTIDE SEQUENCE [LARGE SCALE GENOMIC DNA]</scope>
    <source>
        <strain evidence="1 2">H20-5</strain>
    </source>
</reference>
<keyword evidence="2" id="KW-1185">Reference proteome</keyword>
<dbReference type="InterPro" id="IPR024994">
    <property type="entry name" value="DUF3896"/>
</dbReference>
<dbReference type="OrthoDB" id="2937969at2"/>